<sequence length="54" mass="6495">MVRMTNSYAKTNAIQTNRHIITNKNQISNLLIYDDEQLVHDHQKFNIKVFFFLQ</sequence>
<dbReference type="Proteomes" id="UP001610063">
    <property type="component" value="Unassembled WGS sequence"/>
</dbReference>
<accession>A0ABW7NE55</accession>
<proteinExistence type="predicted"/>
<protein>
    <submittedName>
        <fullName evidence="1">Uncharacterized protein</fullName>
    </submittedName>
</protein>
<evidence type="ECO:0000313" key="2">
    <source>
        <dbReference type="Proteomes" id="UP001610063"/>
    </source>
</evidence>
<name>A0ABW7NE55_9BACT</name>
<evidence type="ECO:0000313" key="1">
    <source>
        <dbReference type="EMBL" id="MFH6985907.1"/>
    </source>
</evidence>
<organism evidence="1 2">
    <name type="scientific">Marinoscillum luteum</name>
    <dbReference type="NCBI Taxonomy" id="861051"/>
    <lineage>
        <taxon>Bacteria</taxon>
        <taxon>Pseudomonadati</taxon>
        <taxon>Bacteroidota</taxon>
        <taxon>Cytophagia</taxon>
        <taxon>Cytophagales</taxon>
        <taxon>Reichenbachiellaceae</taxon>
        <taxon>Marinoscillum</taxon>
    </lineage>
</organism>
<comment type="caution">
    <text evidence="1">The sequence shown here is derived from an EMBL/GenBank/DDBJ whole genome shotgun (WGS) entry which is preliminary data.</text>
</comment>
<dbReference type="EMBL" id="JBIPKE010000020">
    <property type="protein sequence ID" value="MFH6985907.1"/>
    <property type="molecule type" value="Genomic_DNA"/>
</dbReference>
<reference evidence="1 2" key="1">
    <citation type="journal article" date="2013" name="Int. J. Syst. Evol. Microbiol.">
        <title>Marinoscillum luteum sp. nov., isolated from marine sediment.</title>
        <authorList>
            <person name="Cha I.T."/>
            <person name="Park S.J."/>
            <person name="Kim S.J."/>
            <person name="Kim J.G."/>
            <person name="Jung M.Y."/>
            <person name="Shin K.S."/>
            <person name="Kwon K.K."/>
            <person name="Yang S.H."/>
            <person name="Seo Y.S."/>
            <person name="Rhee S.K."/>
        </authorList>
    </citation>
    <scope>NUCLEOTIDE SEQUENCE [LARGE SCALE GENOMIC DNA]</scope>
    <source>
        <strain evidence="1 2">KCTC 23939</strain>
    </source>
</reference>
<keyword evidence="2" id="KW-1185">Reference proteome</keyword>
<gene>
    <name evidence="1" type="ORF">ACHKAR_20805</name>
</gene>
<dbReference type="RefSeq" id="WP_395419364.1">
    <property type="nucleotide sequence ID" value="NZ_JBIPKE010000020.1"/>
</dbReference>